<dbReference type="HOGENOM" id="CLU_3165865_0_0_5"/>
<keyword evidence="3" id="KW-1185">Reference proteome</keyword>
<gene>
    <name evidence="2" type="ORF">A1OE_1241</name>
</gene>
<sequence>MLNILAYPWISIFIRGLFIQEIFFHFIHTKQLVNITILLLAIKNFIL</sequence>
<evidence type="ECO:0000313" key="3">
    <source>
        <dbReference type="Proteomes" id="UP000010077"/>
    </source>
</evidence>
<protein>
    <submittedName>
        <fullName evidence="2">Uncharacterized protein</fullName>
    </submittedName>
</protein>
<evidence type="ECO:0000256" key="1">
    <source>
        <dbReference type="SAM" id="Phobius"/>
    </source>
</evidence>
<accession>K7YIH7</accession>
<dbReference type="KEGG" id="thal:A1OE_1241"/>
<feature type="transmembrane region" description="Helical" evidence="1">
    <location>
        <begin position="6"/>
        <end position="27"/>
    </location>
</feature>
<evidence type="ECO:0000313" key="2">
    <source>
        <dbReference type="EMBL" id="AFX99415.1"/>
    </source>
</evidence>
<keyword evidence="1" id="KW-0812">Transmembrane</keyword>
<organism evidence="2 3">
    <name type="scientific">Candidatus Endolissoclinum faulkneri L2</name>
    <dbReference type="NCBI Taxonomy" id="1193729"/>
    <lineage>
        <taxon>Bacteria</taxon>
        <taxon>Pseudomonadati</taxon>
        <taxon>Pseudomonadota</taxon>
        <taxon>Alphaproteobacteria</taxon>
        <taxon>Rhodospirillales</taxon>
        <taxon>Rhodospirillaceae</taxon>
        <taxon>Candidatus Endolissoclinum</taxon>
    </lineage>
</organism>
<dbReference type="EMBL" id="CP003539">
    <property type="protein sequence ID" value="AFX99415.1"/>
    <property type="molecule type" value="Genomic_DNA"/>
</dbReference>
<proteinExistence type="predicted"/>
<keyword evidence="1" id="KW-0472">Membrane</keyword>
<dbReference type="AlphaFoldDB" id="K7YIH7"/>
<keyword evidence="1" id="KW-1133">Transmembrane helix</keyword>
<reference evidence="2 3" key="1">
    <citation type="journal article" date="2012" name="Proc. Natl. Acad. Sci. U.S.A.">
        <title>Genome streamlining and chemical defense in a coral reef symbiosis.</title>
        <authorList>
            <person name="Kwan J.C."/>
            <person name="Donia M.S."/>
            <person name="Han A.W."/>
            <person name="Hirose E."/>
            <person name="Haygood M.G."/>
            <person name="Schmidt E.W."/>
        </authorList>
    </citation>
    <scope>NUCLEOTIDE SEQUENCE [LARGE SCALE GENOMIC DNA]</scope>
    <source>
        <strain evidence="2 3">L2</strain>
    </source>
</reference>
<name>K7YIH7_9PROT</name>
<dbReference type="Proteomes" id="UP000010077">
    <property type="component" value="Chromosome"/>
</dbReference>